<name>A0A9E2NZ54_9SPIR</name>
<protein>
    <submittedName>
        <fullName evidence="2">Heavy-metal-associated domain-containing protein</fullName>
    </submittedName>
</protein>
<dbReference type="CDD" id="cd00371">
    <property type="entry name" value="HMA"/>
    <property type="match status" value="1"/>
</dbReference>
<dbReference type="InterPro" id="IPR036163">
    <property type="entry name" value="HMA_dom_sf"/>
</dbReference>
<reference evidence="2" key="2">
    <citation type="submission" date="2021-04" db="EMBL/GenBank/DDBJ databases">
        <authorList>
            <person name="Gilroy R."/>
        </authorList>
    </citation>
    <scope>NUCLEOTIDE SEQUENCE</scope>
    <source>
        <strain evidence="2">Gambia15-2214</strain>
    </source>
</reference>
<comment type="caution">
    <text evidence="2">The sequence shown here is derived from an EMBL/GenBank/DDBJ whole genome shotgun (WGS) entry which is preliminary data.</text>
</comment>
<gene>
    <name evidence="2" type="ORF">IAA16_04085</name>
</gene>
<accession>A0A9E2NZ54</accession>
<evidence type="ECO:0000313" key="3">
    <source>
        <dbReference type="Proteomes" id="UP000823914"/>
    </source>
</evidence>
<evidence type="ECO:0000313" key="2">
    <source>
        <dbReference type="EMBL" id="MBU3849724.1"/>
    </source>
</evidence>
<evidence type="ECO:0000259" key="1">
    <source>
        <dbReference type="PROSITE" id="PS50846"/>
    </source>
</evidence>
<dbReference type="PROSITE" id="PS50846">
    <property type="entry name" value="HMA_2"/>
    <property type="match status" value="1"/>
</dbReference>
<feature type="domain" description="HMA" evidence="1">
    <location>
        <begin position="1"/>
        <end position="62"/>
    </location>
</feature>
<dbReference type="AlphaFoldDB" id="A0A9E2NZ54"/>
<sequence length="65" mass="7257">MKTINVPDMHCNKCVERITKALNQESLKFEVSLEQKTVSIDGCDHCVATAMETLEDIGFTPSVKE</sequence>
<dbReference type="SUPFAM" id="SSF55008">
    <property type="entry name" value="HMA, heavy metal-associated domain"/>
    <property type="match status" value="1"/>
</dbReference>
<dbReference type="EMBL" id="JAHLFV010000093">
    <property type="protein sequence ID" value="MBU3849724.1"/>
    <property type="molecule type" value="Genomic_DNA"/>
</dbReference>
<dbReference type="Gene3D" id="3.30.70.100">
    <property type="match status" value="1"/>
</dbReference>
<dbReference type="InterPro" id="IPR006121">
    <property type="entry name" value="HMA_dom"/>
</dbReference>
<dbReference type="Pfam" id="PF00403">
    <property type="entry name" value="HMA"/>
    <property type="match status" value="1"/>
</dbReference>
<dbReference type="GO" id="GO:0046872">
    <property type="term" value="F:metal ion binding"/>
    <property type="evidence" value="ECO:0007669"/>
    <property type="project" value="InterPro"/>
</dbReference>
<reference evidence="2" key="1">
    <citation type="journal article" date="2021" name="PeerJ">
        <title>Extensive microbial diversity within the chicken gut microbiome revealed by metagenomics and culture.</title>
        <authorList>
            <person name="Gilroy R."/>
            <person name="Ravi A."/>
            <person name="Getino M."/>
            <person name="Pursley I."/>
            <person name="Horton D.L."/>
            <person name="Alikhan N.F."/>
            <person name="Baker D."/>
            <person name="Gharbi K."/>
            <person name="Hall N."/>
            <person name="Watson M."/>
            <person name="Adriaenssens E.M."/>
            <person name="Foster-Nyarko E."/>
            <person name="Jarju S."/>
            <person name="Secka A."/>
            <person name="Antonio M."/>
            <person name="Oren A."/>
            <person name="Chaudhuri R.R."/>
            <person name="La Ragione R."/>
            <person name="Hildebrand F."/>
            <person name="Pallen M.J."/>
        </authorList>
    </citation>
    <scope>NUCLEOTIDE SEQUENCE</scope>
    <source>
        <strain evidence="2">Gambia15-2214</strain>
    </source>
</reference>
<proteinExistence type="predicted"/>
<dbReference type="Proteomes" id="UP000823914">
    <property type="component" value="Unassembled WGS sequence"/>
</dbReference>
<organism evidence="2 3">
    <name type="scientific">Candidatus Treponema excrementipullorum</name>
    <dbReference type="NCBI Taxonomy" id="2838768"/>
    <lineage>
        <taxon>Bacteria</taxon>
        <taxon>Pseudomonadati</taxon>
        <taxon>Spirochaetota</taxon>
        <taxon>Spirochaetia</taxon>
        <taxon>Spirochaetales</taxon>
        <taxon>Treponemataceae</taxon>
        <taxon>Treponema</taxon>
    </lineage>
</organism>